<dbReference type="InterPro" id="IPR015943">
    <property type="entry name" value="WD40/YVTN_repeat-like_dom_sf"/>
</dbReference>
<feature type="region of interest" description="Disordered" evidence="4">
    <location>
        <begin position="551"/>
        <end position="571"/>
    </location>
</feature>
<dbReference type="STRING" id="869754.A0A1A0H9X1"/>
<evidence type="ECO:0000256" key="4">
    <source>
        <dbReference type="SAM" id="MobiDB-lite"/>
    </source>
</evidence>
<evidence type="ECO:0000313" key="5">
    <source>
        <dbReference type="EMBL" id="OBA20929.1"/>
    </source>
</evidence>
<evidence type="ECO:0000313" key="6">
    <source>
        <dbReference type="Proteomes" id="UP000092555"/>
    </source>
</evidence>
<evidence type="ECO:0000256" key="1">
    <source>
        <dbReference type="ARBA" id="ARBA00022574"/>
    </source>
</evidence>
<keyword evidence="6" id="KW-1185">Reference proteome</keyword>
<dbReference type="OrthoDB" id="361494at2759"/>
<dbReference type="PROSITE" id="PS50082">
    <property type="entry name" value="WD_REPEATS_2"/>
    <property type="match status" value="1"/>
</dbReference>
<keyword evidence="1 3" id="KW-0853">WD repeat</keyword>
<feature type="region of interest" description="Disordered" evidence="4">
    <location>
        <begin position="16"/>
        <end position="44"/>
    </location>
</feature>
<dbReference type="InterPro" id="IPR001680">
    <property type="entry name" value="WD40_rpt"/>
</dbReference>
<dbReference type="InterPro" id="IPR036322">
    <property type="entry name" value="WD40_repeat_dom_sf"/>
</dbReference>
<keyword evidence="2" id="KW-0677">Repeat</keyword>
<dbReference type="Pfam" id="PF00400">
    <property type="entry name" value="WD40"/>
    <property type="match status" value="2"/>
</dbReference>
<dbReference type="EMBL" id="LXTC01000003">
    <property type="protein sequence ID" value="OBA20929.1"/>
    <property type="molecule type" value="Genomic_DNA"/>
</dbReference>
<proteinExistence type="predicted"/>
<dbReference type="Gene3D" id="2.130.10.10">
    <property type="entry name" value="YVTN repeat-like/Quinoprotein amine dehydrogenase"/>
    <property type="match status" value="1"/>
</dbReference>
<dbReference type="RefSeq" id="XP_018711439.1">
    <property type="nucleotide sequence ID" value="XM_018857555.1"/>
</dbReference>
<dbReference type="Proteomes" id="UP000092555">
    <property type="component" value="Unassembled WGS sequence"/>
</dbReference>
<reference evidence="5 6" key="1">
    <citation type="submission" date="2016-05" db="EMBL/GenBank/DDBJ databases">
        <title>Comparative genomics of biotechnologically important yeasts.</title>
        <authorList>
            <consortium name="DOE Joint Genome Institute"/>
            <person name="Riley R."/>
            <person name="Haridas S."/>
            <person name="Wolfe K.H."/>
            <person name="Lopes M.R."/>
            <person name="Hittinger C.T."/>
            <person name="Goker M."/>
            <person name="Salamov A."/>
            <person name="Wisecaver J."/>
            <person name="Long T.M."/>
            <person name="Aerts A.L."/>
            <person name="Barry K."/>
            <person name="Choi C."/>
            <person name="Clum A."/>
            <person name="Coughlan A.Y."/>
            <person name="Deshpande S."/>
            <person name="Douglass A.P."/>
            <person name="Hanson S.J."/>
            <person name="Klenk H.-P."/>
            <person name="LaButti K."/>
            <person name="Lapidus A."/>
            <person name="Lindquist E."/>
            <person name="Lipzen A."/>
            <person name="Meier-kolthoff J.P."/>
            <person name="Ohm R.A."/>
            <person name="Otillar R.P."/>
            <person name="Pangilinan J."/>
            <person name="Peng Y."/>
            <person name="Rokas A."/>
            <person name="Rosa C.A."/>
            <person name="Scheuner C."/>
            <person name="Sibirny A.A."/>
            <person name="Slot J.C."/>
            <person name="Stielow J.B."/>
            <person name="Sun H."/>
            <person name="Kurtzman C.P."/>
            <person name="Blackwell M."/>
            <person name="Grigoriev I.V."/>
            <person name="Jeffries T.W."/>
        </authorList>
    </citation>
    <scope>NUCLEOTIDE SEQUENCE [LARGE SCALE GENOMIC DNA]</scope>
    <source>
        <strain evidence="5 6">NRRL YB-4993</strain>
    </source>
</reference>
<dbReference type="PANTHER" id="PTHR44464">
    <property type="entry name" value="WD REPEAT-CONTAINING PROTEIN 17"/>
    <property type="match status" value="1"/>
</dbReference>
<comment type="caution">
    <text evidence="5">The sequence shown here is derived from an EMBL/GenBank/DDBJ whole genome shotgun (WGS) entry which is preliminary data.</text>
</comment>
<sequence length="660" mass="71639">MDYYEPPSLFRQKALRRAAPGSSPDLGHQHKAARQHKAAPGPRPAAAWLWQHHHHDTLVLDKACALGRTNIKSNYWKIPDTHMNLTALALSDARAAVPHVAISSASEKNNLYIHELDAHRHHLTHLSTITLPHIHGLAWVPGGGARLLVTGNSKGYAHLVAVPRALPDGAADGLESAEIVKRFNHRKHLRLAGSDAAAAAPGRTCVAEMAFLSPARLASCYADTVFVWDINGTQLARRPRPESISVVPGVRSVDACADAAATVALAGAFGVSLLDTRTGQHRVPPPSLFHGRPRLAAANRVKWHPRDQHVLASSHADGVVRVWDVRKQAWFAELTGHRGKTVTAMSWNGDDLFTGASDGNIVHWDLTLGLGAAPGLSRHGGRLRHCSLRDGIDSVAFDPARNAMVERVNERQCGTALPALNNQIVGLCPVLAPGPRDECSILLIDGAAFLGLHCKIYDAARPAGRLSCGPRGVVLDSRDEPVLVSRDEPVLVSRKEPVLVSRKEPVLVSRDEPVLVPRKEPVLVSRKEPVLVPRKEPVLVSRDEPVLVPRKEPVSASRKEPVSASRKEPVSASRKEPVLDFLGMWDEAISLHSVDSSPEQELSPYSSGMLDNSSSCSLSTVATLIDAGGQAMPKDTLFQLLDKELERICDEFPSIYRDCY</sequence>
<dbReference type="InterPro" id="IPR019775">
    <property type="entry name" value="WD40_repeat_CS"/>
</dbReference>
<gene>
    <name evidence="5" type="ORF">METBIDRAFT_42549</name>
</gene>
<dbReference type="SUPFAM" id="SSF50978">
    <property type="entry name" value="WD40 repeat-like"/>
    <property type="match status" value="1"/>
</dbReference>
<dbReference type="PANTHER" id="PTHR44464:SF1">
    <property type="entry name" value="WD REPEAT-CONTAINING PROTEIN 17"/>
    <property type="match status" value="1"/>
</dbReference>
<evidence type="ECO:0000256" key="3">
    <source>
        <dbReference type="PROSITE-ProRule" id="PRU00221"/>
    </source>
</evidence>
<organism evidence="5 6">
    <name type="scientific">Metschnikowia bicuspidata var. bicuspidata NRRL YB-4993</name>
    <dbReference type="NCBI Taxonomy" id="869754"/>
    <lineage>
        <taxon>Eukaryota</taxon>
        <taxon>Fungi</taxon>
        <taxon>Dikarya</taxon>
        <taxon>Ascomycota</taxon>
        <taxon>Saccharomycotina</taxon>
        <taxon>Pichiomycetes</taxon>
        <taxon>Metschnikowiaceae</taxon>
        <taxon>Metschnikowia</taxon>
    </lineage>
</organism>
<name>A0A1A0H9X1_9ASCO</name>
<dbReference type="GeneID" id="30030531"/>
<dbReference type="SMART" id="SM00320">
    <property type="entry name" value="WD40"/>
    <property type="match status" value="4"/>
</dbReference>
<evidence type="ECO:0000256" key="2">
    <source>
        <dbReference type="ARBA" id="ARBA00022737"/>
    </source>
</evidence>
<dbReference type="PROSITE" id="PS00678">
    <property type="entry name" value="WD_REPEATS_1"/>
    <property type="match status" value="1"/>
</dbReference>
<dbReference type="AlphaFoldDB" id="A0A1A0H9X1"/>
<protein>
    <submittedName>
        <fullName evidence="5">WD40 repeat-like protein</fullName>
    </submittedName>
</protein>
<accession>A0A1A0H9X1</accession>
<feature type="repeat" description="WD" evidence="3">
    <location>
        <begin position="301"/>
        <end position="326"/>
    </location>
</feature>